<comment type="subcellular location">
    <subcellularLocation>
        <location evidence="1">Membrane</location>
        <topology evidence="1">Multi-pass membrane protein</topology>
    </subcellularLocation>
</comment>
<feature type="transmembrane region" description="Helical" evidence="6">
    <location>
        <begin position="129"/>
        <end position="149"/>
    </location>
</feature>
<feature type="transmembrane region" description="Helical" evidence="6">
    <location>
        <begin position="12"/>
        <end position="33"/>
    </location>
</feature>
<sequence>MPPPPFNPRQRAFLAAHVILGSLATLFVAARFAAKRMKRLGSTTDDHLLLVATFAVYVIMANSIASLILGSIGQHASAVTQRQLKITLVILWANQFPHAIALCFTRCSISLLFLRIFYMHVFPRLRITAYMCIIASVICLLIRSAIVLLHCRPFHHNWAQPVKSHEHCYPLKPATIALAIFGLIIDGVTWIMPHFVVWGLQLRKAHKIAITSIFALGLMCEDWRPSRVPSQC</sequence>
<feature type="transmembrane region" description="Helical" evidence="6">
    <location>
        <begin position="176"/>
        <end position="200"/>
    </location>
</feature>
<dbReference type="InterPro" id="IPR049326">
    <property type="entry name" value="Rhodopsin_dom_fungi"/>
</dbReference>
<dbReference type="AlphaFoldDB" id="A0A6G1KJM9"/>
<dbReference type="EMBL" id="MU005766">
    <property type="protein sequence ID" value="KAF2712755.1"/>
    <property type="molecule type" value="Genomic_DNA"/>
</dbReference>
<proteinExistence type="inferred from homology"/>
<evidence type="ECO:0000256" key="1">
    <source>
        <dbReference type="ARBA" id="ARBA00004141"/>
    </source>
</evidence>
<dbReference type="PANTHER" id="PTHR33048">
    <property type="entry name" value="PTH11-LIKE INTEGRAL MEMBRANE PROTEIN (AFU_ORTHOLOGUE AFUA_5G11245)"/>
    <property type="match status" value="1"/>
</dbReference>
<evidence type="ECO:0000256" key="2">
    <source>
        <dbReference type="ARBA" id="ARBA00022692"/>
    </source>
</evidence>
<evidence type="ECO:0000259" key="7">
    <source>
        <dbReference type="Pfam" id="PF20684"/>
    </source>
</evidence>
<feature type="transmembrane region" description="Helical" evidence="6">
    <location>
        <begin position="54"/>
        <end position="76"/>
    </location>
</feature>
<gene>
    <name evidence="8" type="ORF">K504DRAFT_211565</name>
</gene>
<evidence type="ECO:0000256" key="4">
    <source>
        <dbReference type="ARBA" id="ARBA00023136"/>
    </source>
</evidence>
<dbReference type="Proteomes" id="UP000799428">
    <property type="component" value="Unassembled WGS sequence"/>
</dbReference>
<feature type="transmembrane region" description="Helical" evidence="6">
    <location>
        <begin position="96"/>
        <end position="117"/>
    </location>
</feature>
<reference evidence="8" key="1">
    <citation type="journal article" date="2020" name="Stud. Mycol.">
        <title>101 Dothideomycetes genomes: a test case for predicting lifestyles and emergence of pathogens.</title>
        <authorList>
            <person name="Haridas S."/>
            <person name="Albert R."/>
            <person name="Binder M."/>
            <person name="Bloem J."/>
            <person name="Labutti K."/>
            <person name="Salamov A."/>
            <person name="Andreopoulos B."/>
            <person name="Baker S."/>
            <person name="Barry K."/>
            <person name="Bills G."/>
            <person name="Bluhm B."/>
            <person name="Cannon C."/>
            <person name="Castanera R."/>
            <person name="Culley D."/>
            <person name="Daum C."/>
            <person name="Ezra D."/>
            <person name="Gonzalez J."/>
            <person name="Henrissat B."/>
            <person name="Kuo A."/>
            <person name="Liang C."/>
            <person name="Lipzen A."/>
            <person name="Lutzoni F."/>
            <person name="Magnuson J."/>
            <person name="Mondo S."/>
            <person name="Nolan M."/>
            <person name="Ohm R."/>
            <person name="Pangilinan J."/>
            <person name="Park H.-J."/>
            <person name="Ramirez L."/>
            <person name="Alfaro M."/>
            <person name="Sun H."/>
            <person name="Tritt A."/>
            <person name="Yoshinaga Y."/>
            <person name="Zwiers L.-H."/>
            <person name="Turgeon B."/>
            <person name="Goodwin S."/>
            <person name="Spatafora J."/>
            <person name="Crous P."/>
            <person name="Grigoriev I."/>
        </authorList>
    </citation>
    <scope>NUCLEOTIDE SEQUENCE</scope>
    <source>
        <strain evidence="8">CBS 279.74</strain>
    </source>
</reference>
<evidence type="ECO:0000256" key="5">
    <source>
        <dbReference type="ARBA" id="ARBA00038359"/>
    </source>
</evidence>
<evidence type="ECO:0000256" key="6">
    <source>
        <dbReference type="SAM" id="Phobius"/>
    </source>
</evidence>
<dbReference type="GO" id="GO:0016020">
    <property type="term" value="C:membrane"/>
    <property type="evidence" value="ECO:0007669"/>
    <property type="project" value="UniProtKB-SubCell"/>
</dbReference>
<keyword evidence="4 6" id="KW-0472">Membrane</keyword>
<evidence type="ECO:0000256" key="3">
    <source>
        <dbReference type="ARBA" id="ARBA00022989"/>
    </source>
</evidence>
<keyword evidence="2 6" id="KW-0812">Transmembrane</keyword>
<dbReference type="OrthoDB" id="5401779at2759"/>
<dbReference type="Pfam" id="PF20684">
    <property type="entry name" value="Fung_rhodopsin"/>
    <property type="match status" value="1"/>
</dbReference>
<dbReference type="PANTHER" id="PTHR33048:SF92">
    <property type="entry name" value="INTEGRAL MEMBRANE PROTEIN"/>
    <property type="match status" value="1"/>
</dbReference>
<dbReference type="InterPro" id="IPR052337">
    <property type="entry name" value="SAT4-like"/>
</dbReference>
<keyword evidence="9" id="KW-1185">Reference proteome</keyword>
<evidence type="ECO:0000313" key="8">
    <source>
        <dbReference type="EMBL" id="KAF2712755.1"/>
    </source>
</evidence>
<name>A0A6G1KJM9_9PLEO</name>
<comment type="similarity">
    <text evidence="5">Belongs to the SAT4 family.</text>
</comment>
<organism evidence="8 9">
    <name type="scientific">Pleomassaria siparia CBS 279.74</name>
    <dbReference type="NCBI Taxonomy" id="1314801"/>
    <lineage>
        <taxon>Eukaryota</taxon>
        <taxon>Fungi</taxon>
        <taxon>Dikarya</taxon>
        <taxon>Ascomycota</taxon>
        <taxon>Pezizomycotina</taxon>
        <taxon>Dothideomycetes</taxon>
        <taxon>Pleosporomycetidae</taxon>
        <taxon>Pleosporales</taxon>
        <taxon>Pleomassariaceae</taxon>
        <taxon>Pleomassaria</taxon>
    </lineage>
</organism>
<feature type="domain" description="Rhodopsin" evidence="7">
    <location>
        <begin position="30"/>
        <end position="219"/>
    </location>
</feature>
<protein>
    <recommendedName>
        <fullName evidence="7">Rhodopsin domain-containing protein</fullName>
    </recommendedName>
</protein>
<accession>A0A6G1KJM9</accession>
<keyword evidence="3 6" id="KW-1133">Transmembrane helix</keyword>
<evidence type="ECO:0000313" key="9">
    <source>
        <dbReference type="Proteomes" id="UP000799428"/>
    </source>
</evidence>